<keyword evidence="4 7" id="KW-0812">Transmembrane</keyword>
<feature type="transmembrane region" description="Helical" evidence="7">
    <location>
        <begin position="150"/>
        <end position="171"/>
    </location>
</feature>
<dbReference type="GO" id="GO:0005886">
    <property type="term" value="C:plasma membrane"/>
    <property type="evidence" value="ECO:0007669"/>
    <property type="project" value="UniProtKB-SubCell"/>
</dbReference>
<feature type="transmembrane region" description="Helical" evidence="7">
    <location>
        <begin position="113"/>
        <end position="138"/>
    </location>
</feature>
<evidence type="ECO:0000256" key="3">
    <source>
        <dbReference type="ARBA" id="ARBA00022679"/>
    </source>
</evidence>
<evidence type="ECO:0000313" key="8">
    <source>
        <dbReference type="EMBL" id="ABD17751.1"/>
    </source>
</evidence>
<dbReference type="EC" id="2.7.8.15" evidence="8"/>
<dbReference type="GO" id="GO:0071555">
    <property type="term" value="P:cell wall organization"/>
    <property type="evidence" value="ECO:0007669"/>
    <property type="project" value="TreeGrafter"/>
</dbReference>
<gene>
    <name evidence="8" type="ORF">MVO1751</name>
</gene>
<keyword evidence="5 7" id="KW-1133">Transmembrane helix</keyword>
<dbReference type="Pfam" id="PF00953">
    <property type="entry name" value="Glycos_transf_4"/>
    <property type="match status" value="1"/>
</dbReference>
<feature type="transmembrane region" description="Helical" evidence="7">
    <location>
        <begin position="178"/>
        <end position="197"/>
    </location>
</feature>
<evidence type="ECO:0000256" key="2">
    <source>
        <dbReference type="ARBA" id="ARBA00022475"/>
    </source>
</evidence>
<feature type="transmembrane region" description="Helical" evidence="7">
    <location>
        <begin position="20"/>
        <end position="44"/>
    </location>
</feature>
<comment type="subcellular location">
    <subcellularLocation>
        <location evidence="1">Cell membrane</location>
        <topology evidence="1">Multi-pass membrane protein</topology>
    </subcellularLocation>
</comment>
<evidence type="ECO:0000256" key="4">
    <source>
        <dbReference type="ARBA" id="ARBA00022692"/>
    </source>
</evidence>
<feature type="transmembrane region" description="Helical" evidence="7">
    <location>
        <begin position="290"/>
        <end position="310"/>
    </location>
</feature>
<name>Q2EMT3_METVO</name>
<dbReference type="PANTHER" id="PTHR22926">
    <property type="entry name" value="PHOSPHO-N-ACETYLMURAMOYL-PENTAPEPTIDE-TRANSFERASE"/>
    <property type="match status" value="1"/>
</dbReference>
<dbReference type="GO" id="GO:0003975">
    <property type="term" value="F:UDP-N-acetylglucosamine-dolichyl-phosphate N-acetylglucosaminephosphotransferase activity"/>
    <property type="evidence" value="ECO:0007669"/>
    <property type="project" value="UniProtKB-EC"/>
</dbReference>
<sequence>MAKSGEFMVYNSMILGINTVFSRGYSLIIILGFFTSIILTKFMINKMVDCKFGNDLHKKEKLKVAEMGGLALLLTLSIFLPFIEANLLVPVLIAGILGVIDDIAKLSPKEKLLILALSAIPTGLLLGFSPIYIVLLMFGISICSNFTNMLAGFNGLEIGTGTLASLFLALIMLQNGDIIGFNSLILFFVTYLGFLTYNKYPAKVFPGDTGTLPIGAFLATLAVWKSAVLPLIIIMIPYIIDAGLKYYSAGVTKREEHKPTQLGEDGKLYVAGGYLSLPRLILMKKPMREYNIVFVIWALEILCGITALFVNSTVKII</sequence>
<feature type="transmembrane region" description="Helical" evidence="7">
    <location>
        <begin position="217"/>
        <end position="240"/>
    </location>
</feature>
<dbReference type="PANTHER" id="PTHR22926:SF3">
    <property type="entry name" value="UNDECAPRENYL-PHOSPHATE ALPHA-N-ACETYLGLUCOSAMINYL 1-PHOSPHATE TRANSFERASE"/>
    <property type="match status" value="1"/>
</dbReference>
<protein>
    <submittedName>
        <fullName evidence="8">UDP-N-acetylglucosamine-dolichyl-phosphate n-acetylglucosaminephosphotransferase</fullName>
        <ecNumber evidence="8">2.7.8.15</ecNumber>
    </submittedName>
</protein>
<accession>Q2EMT3</accession>
<dbReference type="CDD" id="cd06856">
    <property type="entry name" value="GT_GPT_archaea"/>
    <property type="match status" value="1"/>
</dbReference>
<feature type="transmembrane region" description="Helical" evidence="7">
    <location>
        <begin position="89"/>
        <end position="106"/>
    </location>
</feature>
<dbReference type="EMBL" id="DQ372942">
    <property type="protein sequence ID" value="ABD17751.1"/>
    <property type="molecule type" value="Genomic_DNA"/>
</dbReference>
<keyword evidence="2" id="KW-1003">Cell membrane</keyword>
<evidence type="ECO:0000256" key="5">
    <source>
        <dbReference type="ARBA" id="ARBA00022989"/>
    </source>
</evidence>
<organism evidence="8">
    <name type="scientific">Methanococcus voltae</name>
    <dbReference type="NCBI Taxonomy" id="2188"/>
    <lineage>
        <taxon>Archaea</taxon>
        <taxon>Methanobacteriati</taxon>
        <taxon>Methanobacteriota</taxon>
        <taxon>Methanomada group</taxon>
        <taxon>Methanococci</taxon>
        <taxon>Methanococcales</taxon>
        <taxon>Methanococcaceae</taxon>
        <taxon>Methanococcus</taxon>
    </lineage>
</organism>
<keyword evidence="3 8" id="KW-0808">Transferase</keyword>
<reference evidence="8" key="1">
    <citation type="submission" date="2006-01" db="EMBL/GenBank/DDBJ databases">
        <title>Partial sequence of Methanococcus voltae genome.</title>
        <authorList>
            <person name="Bhattacharyya A."/>
            <person name="Overbeek R."/>
            <person name="Jarrell K."/>
            <person name="Chaban B."/>
            <person name="Whitman W."/>
        </authorList>
    </citation>
    <scope>NUCLEOTIDE SEQUENCE</scope>
    <source>
        <strain evidence="8">PS</strain>
    </source>
</reference>
<proteinExistence type="predicted"/>
<dbReference type="AlphaFoldDB" id="Q2EMT3"/>
<keyword evidence="6 7" id="KW-0472">Membrane</keyword>
<dbReference type="InterPro" id="IPR000715">
    <property type="entry name" value="Glycosyl_transferase_4"/>
</dbReference>
<evidence type="ECO:0000256" key="6">
    <source>
        <dbReference type="ARBA" id="ARBA00023136"/>
    </source>
</evidence>
<dbReference type="GO" id="GO:0044038">
    <property type="term" value="P:cell wall macromolecule biosynthetic process"/>
    <property type="evidence" value="ECO:0007669"/>
    <property type="project" value="TreeGrafter"/>
</dbReference>
<evidence type="ECO:0000256" key="7">
    <source>
        <dbReference type="SAM" id="Phobius"/>
    </source>
</evidence>
<evidence type="ECO:0000256" key="1">
    <source>
        <dbReference type="ARBA" id="ARBA00004651"/>
    </source>
</evidence>